<reference evidence="4 5" key="1">
    <citation type="submission" date="2018-01" db="EMBL/GenBank/DDBJ databases">
        <title>Complete genome sequence of Streptomyces lunaelactis MM109T, a Ferroverdin A producer isolated from cave moonmilk deposits.</title>
        <authorList>
            <person name="Naome A."/>
            <person name="Martinet L."/>
            <person name="Maciejewska M."/>
            <person name="Anderssen S."/>
            <person name="Adam D."/>
            <person name="Tenconi E."/>
            <person name="Deflandre B."/>
            <person name="Arguelles-Arias A."/>
            <person name="Calusinska M."/>
            <person name="Copieters W."/>
            <person name="Karim L."/>
            <person name="Hanikenne M."/>
            <person name="Baurain D."/>
            <person name="van Wezel G."/>
            <person name="Smargiasso N."/>
            <person name="de Pauw E."/>
            <person name="Delfosse P."/>
            <person name="Rigali S."/>
        </authorList>
    </citation>
    <scope>NUCLEOTIDE SEQUENCE [LARGE SCALE GENOMIC DNA]</scope>
    <source>
        <strain evidence="4 5">MM109</strain>
    </source>
</reference>
<sequence>MAGEVTPTIYGRVYEDPQLRHADSGRPIARFRVVSFPREYDRTSGEWRDGEPVLVVCTAWGRLAKHVAASLADRVHVIVTGQLTACDAQLHLNVTRVGVDLDAHIAYIDATLPAVLAGKGPRNVRAALKRPNPDEPAADPARKPAATPPVPYWMDEERRRQWADITAPQRPRPWCPPC</sequence>
<dbReference type="KEGG" id="slk:SLUN_00095"/>
<dbReference type="CDD" id="cd04496">
    <property type="entry name" value="SSB_OBF"/>
    <property type="match status" value="1"/>
</dbReference>
<dbReference type="GeneID" id="55653702"/>
<dbReference type="RefSeq" id="WP_108146600.1">
    <property type="nucleotide sequence ID" value="NZ_CP026304.1"/>
</dbReference>
<dbReference type="AlphaFoldDB" id="A0A2R4SVL2"/>
<dbReference type="PROSITE" id="PS50935">
    <property type="entry name" value="SSB"/>
    <property type="match status" value="1"/>
</dbReference>
<dbReference type="InterPro" id="IPR012340">
    <property type="entry name" value="NA-bd_OB-fold"/>
</dbReference>
<evidence type="ECO:0000256" key="1">
    <source>
        <dbReference type="ARBA" id="ARBA00023125"/>
    </source>
</evidence>
<dbReference type="EMBL" id="CP026304">
    <property type="protein sequence ID" value="AVZ70905.1"/>
    <property type="molecule type" value="Genomic_DNA"/>
</dbReference>
<dbReference type="OrthoDB" id="4226154at2"/>
<gene>
    <name evidence="4" type="ORF">SLUN_00095</name>
</gene>
<dbReference type="Pfam" id="PF00436">
    <property type="entry name" value="SSB"/>
    <property type="match status" value="1"/>
</dbReference>
<evidence type="ECO:0000313" key="4">
    <source>
        <dbReference type="EMBL" id="AVZ70905.1"/>
    </source>
</evidence>
<accession>A0A2R4SVL2</accession>
<evidence type="ECO:0000313" key="5">
    <source>
        <dbReference type="Proteomes" id="UP000244201"/>
    </source>
</evidence>
<dbReference type="Gene3D" id="2.40.50.140">
    <property type="entry name" value="Nucleic acid-binding proteins"/>
    <property type="match status" value="1"/>
</dbReference>
<protein>
    <submittedName>
        <fullName evidence="4">Single-stranded DNA-binding protein</fullName>
    </submittedName>
</protein>
<name>A0A2R4SVL2_9ACTN</name>
<dbReference type="InterPro" id="IPR000424">
    <property type="entry name" value="Primosome_PriB/ssb"/>
</dbReference>
<dbReference type="Proteomes" id="UP000244201">
    <property type="component" value="Chromosome"/>
</dbReference>
<dbReference type="GO" id="GO:0003697">
    <property type="term" value="F:single-stranded DNA binding"/>
    <property type="evidence" value="ECO:0007669"/>
    <property type="project" value="InterPro"/>
</dbReference>
<feature type="region of interest" description="Disordered" evidence="3">
    <location>
        <begin position="128"/>
        <end position="154"/>
    </location>
</feature>
<evidence type="ECO:0000256" key="3">
    <source>
        <dbReference type="SAM" id="MobiDB-lite"/>
    </source>
</evidence>
<keyword evidence="5" id="KW-1185">Reference proteome</keyword>
<keyword evidence="1 2" id="KW-0238">DNA-binding</keyword>
<evidence type="ECO:0000256" key="2">
    <source>
        <dbReference type="PROSITE-ProRule" id="PRU00252"/>
    </source>
</evidence>
<proteinExistence type="predicted"/>
<dbReference type="SUPFAM" id="SSF50249">
    <property type="entry name" value="Nucleic acid-binding proteins"/>
    <property type="match status" value="1"/>
</dbReference>
<feature type="region of interest" description="Disordered" evidence="3">
    <location>
        <begin position="159"/>
        <end position="178"/>
    </location>
</feature>
<organism evidence="4 5">
    <name type="scientific">Streptomyces lunaelactis</name>
    <dbReference type="NCBI Taxonomy" id="1535768"/>
    <lineage>
        <taxon>Bacteria</taxon>
        <taxon>Bacillati</taxon>
        <taxon>Actinomycetota</taxon>
        <taxon>Actinomycetes</taxon>
        <taxon>Kitasatosporales</taxon>
        <taxon>Streptomycetaceae</taxon>
        <taxon>Streptomyces</taxon>
    </lineage>
</organism>